<dbReference type="Pfam" id="PF06305">
    <property type="entry name" value="LapA_dom"/>
    <property type="match status" value="1"/>
</dbReference>
<keyword evidence="2 6" id="KW-0812">Transmembrane</keyword>
<evidence type="ECO:0000256" key="5">
    <source>
        <dbReference type="SAM" id="Coils"/>
    </source>
</evidence>
<feature type="coiled-coil region" evidence="5">
    <location>
        <begin position="75"/>
        <end position="109"/>
    </location>
</feature>
<gene>
    <name evidence="8" type="ORF">R4146_06175</name>
</gene>
<keyword evidence="4 6" id="KW-0472">Membrane</keyword>
<evidence type="ECO:0000259" key="7">
    <source>
        <dbReference type="Pfam" id="PF06305"/>
    </source>
</evidence>
<feature type="domain" description="Lipopolysaccharide assembly protein A" evidence="7">
    <location>
        <begin position="24"/>
        <end position="81"/>
    </location>
</feature>
<reference evidence="8 9" key="1">
    <citation type="submission" date="2023-10" db="EMBL/GenBank/DDBJ databases">
        <title>Nicoliella lavandulae sp. nov. isolated from Lavandula angustifolia flowers.</title>
        <authorList>
            <person name="Alcantara C."/>
            <person name="Zuniga M."/>
            <person name="Landete J.M."/>
            <person name="Monedero V."/>
        </authorList>
    </citation>
    <scope>NUCLEOTIDE SEQUENCE [LARGE SCALE GENOMIC DNA]</scope>
    <source>
        <strain evidence="8 9">Es01</strain>
    </source>
</reference>
<evidence type="ECO:0000313" key="8">
    <source>
        <dbReference type="EMBL" id="MEJ6400746.1"/>
    </source>
</evidence>
<keyword evidence="3 6" id="KW-1133">Transmembrane helix</keyword>
<proteinExistence type="predicted"/>
<keyword evidence="9" id="KW-1185">Reference proteome</keyword>
<evidence type="ECO:0000256" key="6">
    <source>
        <dbReference type="SAM" id="Phobius"/>
    </source>
</evidence>
<keyword evidence="1" id="KW-1003">Cell membrane</keyword>
<dbReference type="RefSeq" id="WP_339960549.1">
    <property type="nucleotide sequence ID" value="NZ_JAWMWH010000001.1"/>
</dbReference>
<dbReference type="Proteomes" id="UP001370590">
    <property type="component" value="Unassembled WGS sequence"/>
</dbReference>
<dbReference type="EMBL" id="JAWMWH010000001">
    <property type="protein sequence ID" value="MEJ6400746.1"/>
    <property type="molecule type" value="Genomic_DNA"/>
</dbReference>
<name>A0ABU8SLF9_9LACO</name>
<feature type="transmembrane region" description="Helical" evidence="6">
    <location>
        <begin position="41"/>
        <end position="65"/>
    </location>
</feature>
<accession>A0ABU8SLF9</accession>
<dbReference type="InterPro" id="IPR010445">
    <property type="entry name" value="LapA_dom"/>
</dbReference>
<evidence type="ECO:0000313" key="9">
    <source>
        <dbReference type="Proteomes" id="UP001370590"/>
    </source>
</evidence>
<sequence length="111" mass="12621">MKRQIKMFLIIAIALLVVVFALLNIQSVAVNFGFGQLKLPMIVMLILWILVGALINFLLSTSSIFSNRRNSKKMTQEYNQKVSQLQVKINTLEKKLKNANQAKSDQTNKPE</sequence>
<organism evidence="8 9">
    <name type="scientific">Nicoliella lavandulae</name>
    <dbReference type="NCBI Taxonomy" id="3082954"/>
    <lineage>
        <taxon>Bacteria</taxon>
        <taxon>Bacillati</taxon>
        <taxon>Bacillota</taxon>
        <taxon>Bacilli</taxon>
        <taxon>Lactobacillales</taxon>
        <taxon>Lactobacillaceae</taxon>
        <taxon>Nicoliella</taxon>
    </lineage>
</organism>
<evidence type="ECO:0000256" key="4">
    <source>
        <dbReference type="ARBA" id="ARBA00023136"/>
    </source>
</evidence>
<dbReference type="PANTHER" id="PTHR41335">
    <property type="entry name" value="MEMBRANE PROTEIN-RELATED"/>
    <property type="match status" value="1"/>
</dbReference>
<protein>
    <submittedName>
        <fullName evidence="8">Lipopolysaccharide assembly protein LapA domain-containing protein</fullName>
    </submittedName>
</protein>
<keyword evidence="5" id="KW-0175">Coiled coil</keyword>
<evidence type="ECO:0000256" key="2">
    <source>
        <dbReference type="ARBA" id="ARBA00022692"/>
    </source>
</evidence>
<evidence type="ECO:0000256" key="3">
    <source>
        <dbReference type="ARBA" id="ARBA00022989"/>
    </source>
</evidence>
<comment type="caution">
    <text evidence="8">The sequence shown here is derived from an EMBL/GenBank/DDBJ whole genome shotgun (WGS) entry which is preliminary data.</text>
</comment>
<evidence type="ECO:0000256" key="1">
    <source>
        <dbReference type="ARBA" id="ARBA00022475"/>
    </source>
</evidence>
<dbReference type="PANTHER" id="PTHR41335:SF1">
    <property type="entry name" value="MEMBRANE PROTEIN"/>
    <property type="match status" value="1"/>
</dbReference>